<reference evidence="6 7" key="1">
    <citation type="journal article" date="2013" name="PLoS Genet.">
        <title>Comparative genome structure, secondary metabolite, and effector coding capacity across Cochliobolus pathogens.</title>
        <authorList>
            <person name="Condon B.J."/>
            <person name="Leng Y."/>
            <person name="Wu D."/>
            <person name="Bushley K.E."/>
            <person name="Ohm R.A."/>
            <person name="Otillar R."/>
            <person name="Martin J."/>
            <person name="Schackwitz W."/>
            <person name="Grimwood J."/>
            <person name="MohdZainudin N."/>
            <person name="Xue C."/>
            <person name="Wang R."/>
            <person name="Manning V.A."/>
            <person name="Dhillon B."/>
            <person name="Tu Z.J."/>
            <person name="Steffenson B.J."/>
            <person name="Salamov A."/>
            <person name="Sun H."/>
            <person name="Lowry S."/>
            <person name="LaButti K."/>
            <person name="Han J."/>
            <person name="Copeland A."/>
            <person name="Lindquist E."/>
            <person name="Barry K."/>
            <person name="Schmutz J."/>
            <person name="Baker S.E."/>
            <person name="Ciuffetti L.M."/>
            <person name="Grigoriev I.V."/>
            <person name="Zhong S."/>
            <person name="Turgeon B.G."/>
        </authorList>
    </citation>
    <scope>NUCLEOTIDE SEQUENCE [LARGE SCALE GENOMIC DNA]</scope>
    <source>
        <strain evidence="6 7">FI3</strain>
    </source>
</reference>
<dbReference type="RefSeq" id="XP_014562336.1">
    <property type="nucleotide sequence ID" value="XM_014706850.1"/>
</dbReference>
<keyword evidence="3" id="KW-0560">Oxidoreductase</keyword>
<organism evidence="6 7">
    <name type="scientific">Bipolaris victoriae (strain FI3)</name>
    <name type="common">Victoria blight of oats agent</name>
    <name type="synonym">Cochliobolus victoriae</name>
    <dbReference type="NCBI Taxonomy" id="930091"/>
    <lineage>
        <taxon>Eukaryota</taxon>
        <taxon>Fungi</taxon>
        <taxon>Dikarya</taxon>
        <taxon>Ascomycota</taxon>
        <taxon>Pezizomycotina</taxon>
        <taxon>Dothideomycetes</taxon>
        <taxon>Pleosporomycetidae</taxon>
        <taxon>Pleosporales</taxon>
        <taxon>Pleosporineae</taxon>
        <taxon>Pleosporaceae</taxon>
        <taxon>Bipolaris</taxon>
    </lineage>
</organism>
<dbReference type="FunFam" id="3.40.50.720:FF:001190">
    <property type="entry name" value="Short-chain dehydrogenase/reductase SDR"/>
    <property type="match status" value="1"/>
</dbReference>
<dbReference type="EMBL" id="KI968692">
    <property type="protein sequence ID" value="EUN32721.1"/>
    <property type="molecule type" value="Genomic_DNA"/>
</dbReference>
<evidence type="ECO:0000256" key="2">
    <source>
        <dbReference type="ARBA" id="ARBA00022857"/>
    </source>
</evidence>
<gene>
    <name evidence="6" type="ORF">COCVIDRAFT_32780</name>
</gene>
<proteinExistence type="inferred from homology"/>
<dbReference type="Proteomes" id="UP000054337">
    <property type="component" value="Unassembled WGS sequence"/>
</dbReference>
<name>W7EX99_BIPV3</name>
<evidence type="ECO:0000313" key="6">
    <source>
        <dbReference type="EMBL" id="EUN32721.1"/>
    </source>
</evidence>
<dbReference type="InterPro" id="IPR029058">
    <property type="entry name" value="AB_hydrolase_fold"/>
</dbReference>
<dbReference type="CDD" id="cd05233">
    <property type="entry name" value="SDR_c"/>
    <property type="match status" value="1"/>
</dbReference>
<evidence type="ECO:0000256" key="4">
    <source>
        <dbReference type="SAM" id="MobiDB-lite"/>
    </source>
</evidence>
<dbReference type="PANTHER" id="PTHR43477:SF1">
    <property type="entry name" value="DIHYDROANTICAPSIN 7-DEHYDROGENASE"/>
    <property type="match status" value="1"/>
</dbReference>
<dbReference type="Pfam" id="PF01738">
    <property type="entry name" value="DLH"/>
    <property type="match status" value="1"/>
</dbReference>
<dbReference type="Gene3D" id="3.40.50.1820">
    <property type="entry name" value="alpha/beta hydrolase"/>
    <property type="match status" value="1"/>
</dbReference>
<dbReference type="InterPro" id="IPR036291">
    <property type="entry name" value="NAD(P)-bd_dom_sf"/>
</dbReference>
<dbReference type="PRINTS" id="PR00081">
    <property type="entry name" value="GDHRDH"/>
</dbReference>
<dbReference type="InterPro" id="IPR051122">
    <property type="entry name" value="SDR_DHRS6-like"/>
</dbReference>
<feature type="region of interest" description="Disordered" evidence="4">
    <location>
        <begin position="1"/>
        <end position="30"/>
    </location>
</feature>
<dbReference type="GO" id="GO:0016491">
    <property type="term" value="F:oxidoreductase activity"/>
    <property type="evidence" value="ECO:0007669"/>
    <property type="project" value="UniProtKB-KW"/>
</dbReference>
<dbReference type="InterPro" id="IPR002925">
    <property type="entry name" value="Dienelactn_hydro"/>
</dbReference>
<accession>W7EX99</accession>
<dbReference type="InterPro" id="IPR020904">
    <property type="entry name" value="Sc_DH/Rdtase_CS"/>
</dbReference>
<evidence type="ECO:0000256" key="1">
    <source>
        <dbReference type="ARBA" id="ARBA00006484"/>
    </source>
</evidence>
<dbReference type="GeneID" id="26255074"/>
<feature type="compositionally biased region" description="Basic residues" evidence="4">
    <location>
        <begin position="1"/>
        <end position="12"/>
    </location>
</feature>
<evidence type="ECO:0000313" key="7">
    <source>
        <dbReference type="Proteomes" id="UP000054337"/>
    </source>
</evidence>
<dbReference type="HOGENOM" id="CLU_037774_0_0_1"/>
<keyword evidence="7" id="KW-1185">Reference proteome</keyword>
<keyword evidence="2" id="KW-0521">NADP</keyword>
<dbReference type="OrthoDB" id="1393670at2759"/>
<dbReference type="Pfam" id="PF13561">
    <property type="entry name" value="adh_short_C2"/>
    <property type="match status" value="1"/>
</dbReference>
<sequence length="554" mass="60751">MGQLLSKHKSQSRSKLISSDLEESKSGPDAYLAKPSGSCCLKGTIHKGEGRGRRETIANVETYISVPPASKANGNVLLYFPDVWGMFPNGLLVMDAFASAGYTVLGLDYFRGDPVWKHRKNRHDKSNPGFDYEAWKRKHTAFADEAVPKWVATVVDRYRKENPGTKFACVGYCFGAPYVCDELAKDRVTVGAFAHPAFLKEHHFQNIKKPLFLSCSERDHTFDVPSRRRALDILQERSKTFHYQLFSGVEHGFALRGDPDDPYQRTLTFCIMTPPRALDLTGDVAIVTGAGSRMNGEIGNGRAAAILLARHGAKVALLDYNVDWAKETKRMIDGEGGISEVIQTDVTKEESCKAAVSKTLELFGAVHILVNIVGVGGAMGDATVVNLDAWERDFRINVTSMVLMSRFVIPEMRKQGRGSIVNMSSVSGLLGGNPSLLYPTTKGAIIQMTRAMAAQHGRENIRVNCVCPGMVYTPMTRGRGMTDEMREARINQNLMKKEGTGWDVGYAILFLSSKEAGWITGLIMPVDGGTTAGKADRPALKPDTLAEMNTGVSN</sequence>
<evidence type="ECO:0000259" key="5">
    <source>
        <dbReference type="Pfam" id="PF01738"/>
    </source>
</evidence>
<dbReference type="PROSITE" id="PS00061">
    <property type="entry name" value="ADH_SHORT"/>
    <property type="match status" value="1"/>
</dbReference>
<evidence type="ECO:0000256" key="3">
    <source>
        <dbReference type="ARBA" id="ARBA00023002"/>
    </source>
</evidence>
<dbReference type="PRINTS" id="PR00080">
    <property type="entry name" value="SDRFAMILY"/>
</dbReference>
<dbReference type="SUPFAM" id="SSF51735">
    <property type="entry name" value="NAD(P)-binding Rossmann-fold domains"/>
    <property type="match status" value="1"/>
</dbReference>
<dbReference type="InterPro" id="IPR002347">
    <property type="entry name" value="SDR_fam"/>
</dbReference>
<comment type="similarity">
    <text evidence="1">Belongs to the short-chain dehydrogenases/reductases (SDR) family.</text>
</comment>
<dbReference type="AlphaFoldDB" id="W7EX99"/>
<dbReference type="PANTHER" id="PTHR43477">
    <property type="entry name" value="DIHYDROANTICAPSIN 7-DEHYDROGENASE"/>
    <property type="match status" value="1"/>
</dbReference>
<dbReference type="SUPFAM" id="SSF53474">
    <property type="entry name" value="alpha/beta-Hydrolases"/>
    <property type="match status" value="1"/>
</dbReference>
<dbReference type="Gene3D" id="3.40.50.720">
    <property type="entry name" value="NAD(P)-binding Rossmann-like Domain"/>
    <property type="match status" value="1"/>
</dbReference>
<protein>
    <recommendedName>
        <fullName evidence="5">Dienelactone hydrolase domain-containing protein</fullName>
    </recommendedName>
</protein>
<dbReference type="GO" id="GO:0016787">
    <property type="term" value="F:hydrolase activity"/>
    <property type="evidence" value="ECO:0007669"/>
    <property type="project" value="InterPro"/>
</dbReference>
<feature type="domain" description="Dienelactone hydrolase" evidence="5">
    <location>
        <begin position="61"/>
        <end position="261"/>
    </location>
</feature>